<evidence type="ECO:0000313" key="1">
    <source>
        <dbReference type="EMBL" id="QAU04978.1"/>
    </source>
</evidence>
<reference evidence="1 2" key="1">
    <citation type="submission" date="2018-11" db="EMBL/GenBank/DDBJ databases">
        <authorList>
            <person name="Teng T."/>
        </authorList>
    </citation>
    <scope>NUCLEOTIDE SEQUENCE [LARGE SCALE GENOMIC DNA]</scope>
</reference>
<organism evidence="1 2">
    <name type="scientific">Mycobacterium phage Henu3</name>
    <dbReference type="NCBI Taxonomy" id="2492961"/>
    <lineage>
        <taxon>Viruses</taxon>
        <taxon>Duplodnaviria</taxon>
        <taxon>Heunggongvirae</taxon>
        <taxon>Uroviricota</taxon>
        <taxon>Caudoviricetes</taxon>
        <taxon>Weiservirinae</taxon>
        <taxon>Fionnbharthvirus</taxon>
        <taxon>Fionnbharthvirus henu3</taxon>
    </lineage>
</organism>
<dbReference type="EMBL" id="MK224497">
    <property type="protein sequence ID" value="QAU04978.1"/>
    <property type="molecule type" value="Genomic_DNA"/>
</dbReference>
<evidence type="ECO:0000313" key="2">
    <source>
        <dbReference type="Proteomes" id="UP000290904"/>
    </source>
</evidence>
<sequence length="159" mass="16435">MPGGAEPARQRVTLGIDPVEFEQASREPPGALVPDLGRAERLLQVARSVDGVVPDNGFQVGQQFLVGGHLDGLVDHVVGEKRCGRAHAVIPLTHRRLIHFTGRLAAFSTAAAGAGSSSRSRSTLIVASSTPSTLSRIVTFISGSCSARPTGSTAGSTTP</sequence>
<name>A0A410T7M9_9CAUD</name>
<dbReference type="Proteomes" id="UP000290904">
    <property type="component" value="Segment"/>
</dbReference>
<proteinExistence type="predicted"/>
<protein>
    <submittedName>
        <fullName evidence="1">Uncharacterized protein</fullName>
    </submittedName>
</protein>
<accession>A0A410T7M9</accession>
<gene>
    <name evidence="1" type="ORF">Henu3_gp34</name>
</gene>
<keyword evidence="2" id="KW-1185">Reference proteome</keyword>